<dbReference type="OrthoDB" id="569642at2"/>
<dbReference type="AlphaFoldDB" id="J7ISR7"/>
<dbReference type="SUPFAM" id="SSF88723">
    <property type="entry name" value="PIN domain-like"/>
    <property type="match status" value="1"/>
</dbReference>
<dbReference type="Proteomes" id="UP000005262">
    <property type="component" value="Chromosome"/>
</dbReference>
<feature type="domain" description="DUF4935" evidence="1">
    <location>
        <begin position="4"/>
        <end position="180"/>
    </location>
</feature>
<reference evidence="2 3" key="1">
    <citation type="journal article" date="2012" name="J. Bacteriol.">
        <title>Complete genome sequences of Desulfosporosinus orientis DSM765T, Desulfosporosinus youngiae DSM17734T, Desulfosporosinus meridiei DSM13257T, and Desulfosporosinus acidiphilus DSM22704T.</title>
        <authorList>
            <person name="Pester M."/>
            <person name="Brambilla E."/>
            <person name="Alazard D."/>
            <person name="Rattei T."/>
            <person name="Weinmaier T."/>
            <person name="Han J."/>
            <person name="Lucas S."/>
            <person name="Lapidus A."/>
            <person name="Cheng J.F."/>
            <person name="Goodwin L."/>
            <person name="Pitluck S."/>
            <person name="Peters L."/>
            <person name="Ovchinnikova G."/>
            <person name="Teshima H."/>
            <person name="Detter J.C."/>
            <person name="Han C.S."/>
            <person name="Tapia R."/>
            <person name="Land M.L."/>
            <person name="Hauser L."/>
            <person name="Kyrpides N.C."/>
            <person name="Ivanova N.N."/>
            <person name="Pagani I."/>
            <person name="Huntmann M."/>
            <person name="Wei C.L."/>
            <person name="Davenport K.W."/>
            <person name="Daligault H."/>
            <person name="Chain P.S."/>
            <person name="Chen A."/>
            <person name="Mavromatis K."/>
            <person name="Markowitz V."/>
            <person name="Szeto E."/>
            <person name="Mikhailova N."/>
            <person name="Pati A."/>
            <person name="Wagner M."/>
            <person name="Woyke T."/>
            <person name="Ollivier B."/>
            <person name="Klenk H.P."/>
            <person name="Spring S."/>
            <person name="Loy A."/>
        </authorList>
    </citation>
    <scope>NUCLEOTIDE SEQUENCE [LARGE SCALE GENOMIC DNA]</scope>
    <source>
        <strain evidence="3">ATCC BAA-275 / DSM 13257 / NCIMB 13706 / S10</strain>
    </source>
</reference>
<dbReference type="InterPro" id="IPR032557">
    <property type="entry name" value="DUF4935"/>
</dbReference>
<evidence type="ECO:0000313" key="3">
    <source>
        <dbReference type="Proteomes" id="UP000005262"/>
    </source>
</evidence>
<keyword evidence="3" id="KW-1185">Reference proteome</keyword>
<accession>J7ISR7</accession>
<dbReference type="KEGG" id="dmi:Desmer_3018"/>
<evidence type="ECO:0000313" key="2">
    <source>
        <dbReference type="EMBL" id="AFQ44902.1"/>
    </source>
</evidence>
<dbReference type="InterPro" id="IPR029060">
    <property type="entry name" value="PIN-like_dom_sf"/>
</dbReference>
<reference evidence="3" key="2">
    <citation type="submission" date="2012-08" db="EMBL/GenBank/DDBJ databases">
        <title>Finished genome of Desulfosporosinus meridiei DSM 13257.</title>
        <authorList>
            <person name="Huntemann M."/>
            <person name="Wei C.-L."/>
            <person name="Han J."/>
            <person name="Detter J.C."/>
            <person name="Han C."/>
            <person name="Davenport K."/>
            <person name="Daligault H."/>
            <person name="Erkkila T."/>
            <person name="Gu W."/>
            <person name="Munk A.C.C."/>
            <person name="Teshima H."/>
            <person name="Xu Y."/>
            <person name="Chain P."/>
            <person name="Tapia R."/>
            <person name="Chen A."/>
            <person name="Krypides N."/>
            <person name="Mavromatis K."/>
            <person name="Markowitz V."/>
            <person name="Szeto E."/>
            <person name="Ivanova N."/>
            <person name="Mikhailova N."/>
            <person name="Ovchinnikova G."/>
            <person name="Pagani I."/>
            <person name="Pati A."/>
            <person name="Goodwin L."/>
            <person name="Peters L."/>
            <person name="Pitluck S."/>
            <person name="Woyke T."/>
            <person name="Pester M."/>
            <person name="Spring S."/>
            <person name="Ollivier B."/>
            <person name="Rattei T."/>
            <person name="Klenk H.-P."/>
            <person name="Wagner M."/>
            <person name="Loy A."/>
        </authorList>
    </citation>
    <scope>NUCLEOTIDE SEQUENCE [LARGE SCALE GENOMIC DNA]</scope>
    <source>
        <strain evidence="3">ATCC BAA-275 / DSM 13257 / NCIMB 13706 / S10</strain>
    </source>
</reference>
<dbReference type="RefSeq" id="WP_014903813.1">
    <property type="nucleotide sequence ID" value="NC_018515.1"/>
</dbReference>
<dbReference type="EMBL" id="CP003629">
    <property type="protein sequence ID" value="AFQ44902.1"/>
    <property type="molecule type" value="Genomic_DNA"/>
</dbReference>
<evidence type="ECO:0000259" key="1">
    <source>
        <dbReference type="Pfam" id="PF16289"/>
    </source>
</evidence>
<organism evidence="2 3">
    <name type="scientific">Desulfosporosinus meridiei (strain ATCC BAA-275 / DSM 13257 / KCTC 12902 / NCIMB 13706 / S10)</name>
    <dbReference type="NCBI Taxonomy" id="768704"/>
    <lineage>
        <taxon>Bacteria</taxon>
        <taxon>Bacillati</taxon>
        <taxon>Bacillota</taxon>
        <taxon>Clostridia</taxon>
        <taxon>Eubacteriales</taxon>
        <taxon>Desulfitobacteriaceae</taxon>
        <taxon>Desulfosporosinus</taxon>
    </lineage>
</organism>
<name>J7ISR7_DESMD</name>
<dbReference type="HOGENOM" id="CLU_942425_0_0_9"/>
<dbReference type="eggNOG" id="COG1848">
    <property type="taxonomic scope" value="Bacteria"/>
</dbReference>
<sequence length="295" mass="34244">MAKIFIDTNIYLDFYRSNNDKLKLFEDLIEYYGYLIFPTQVYDEFRRNRITEINNVISNIKKFKINYSTSIIRCMESFEEFEIARRKFYQEVDKIIQSLEGMVADSTKDPVAQSVKTIYDAQAVQKVEYDDNIIQKADRRHLLGNPPGTNKTTICDELIWEALLAHINEDIVIVSRDSTYRNSFDYLNEEYKNVKGGKCIHLTDKITEALKIIGQTPLDEMVELEEDQIQEALLDYKWKVVKDYGDRAVVTDGIKSGIMPISNYDSSWICPFCGNFGPWNGVRCMSCGRISDPMD</sequence>
<protein>
    <recommendedName>
        <fullName evidence="1">DUF4935 domain-containing protein</fullName>
    </recommendedName>
</protein>
<proteinExistence type="predicted"/>
<dbReference type="Pfam" id="PF16289">
    <property type="entry name" value="PIN_12"/>
    <property type="match status" value="1"/>
</dbReference>
<gene>
    <name evidence="2" type="ordered locus">Desmer_3018</name>
</gene>